<accession>A0ABV3M7N4</accession>
<dbReference type="Proteomes" id="UP001553843">
    <property type="component" value="Unassembled WGS sequence"/>
</dbReference>
<evidence type="ECO:0000313" key="2">
    <source>
        <dbReference type="Proteomes" id="UP001553843"/>
    </source>
</evidence>
<proteinExistence type="predicted"/>
<organism evidence="1 2">
    <name type="scientific">Streptomyces huasconensis</name>
    <dbReference type="NCBI Taxonomy" id="1854574"/>
    <lineage>
        <taxon>Bacteria</taxon>
        <taxon>Bacillati</taxon>
        <taxon>Actinomycetota</taxon>
        <taxon>Actinomycetes</taxon>
        <taxon>Kitasatosporales</taxon>
        <taxon>Streptomycetaceae</taxon>
        <taxon>Streptomyces</taxon>
    </lineage>
</organism>
<evidence type="ECO:0008006" key="3">
    <source>
        <dbReference type="Google" id="ProtNLM"/>
    </source>
</evidence>
<dbReference type="EMBL" id="JBEYRS010000031">
    <property type="protein sequence ID" value="MEW2367706.1"/>
    <property type="molecule type" value="Genomic_DNA"/>
</dbReference>
<protein>
    <recommendedName>
        <fullName evidence="3">GNAT family N-acetyltransferase</fullName>
    </recommendedName>
</protein>
<comment type="caution">
    <text evidence="1">The sequence shown here is derived from an EMBL/GenBank/DDBJ whole genome shotgun (WGS) entry which is preliminary data.</text>
</comment>
<reference evidence="1 2" key="1">
    <citation type="submission" date="2024-06" db="EMBL/GenBank/DDBJ databases">
        <title>The Natural Products Discovery Center: Release of the First 8490 Sequenced Strains for Exploring Actinobacteria Biosynthetic Diversity.</title>
        <authorList>
            <person name="Kalkreuter E."/>
            <person name="Kautsar S.A."/>
            <person name="Yang D."/>
            <person name="Bader C.D."/>
            <person name="Teijaro C.N."/>
            <person name="Fluegel L."/>
            <person name="Davis C.M."/>
            <person name="Simpson J.R."/>
            <person name="Lauterbach L."/>
            <person name="Steele A.D."/>
            <person name="Gui C."/>
            <person name="Meng S."/>
            <person name="Li G."/>
            <person name="Viehrig K."/>
            <person name="Ye F."/>
            <person name="Su P."/>
            <person name="Kiefer A.F."/>
            <person name="Nichols A."/>
            <person name="Cepeda A.J."/>
            <person name="Yan W."/>
            <person name="Fan B."/>
            <person name="Jiang Y."/>
            <person name="Adhikari A."/>
            <person name="Zheng C.-J."/>
            <person name="Schuster L."/>
            <person name="Cowan T.M."/>
            <person name="Smanski M.J."/>
            <person name="Chevrette M.G."/>
            <person name="De Carvalho L.P.S."/>
            <person name="Shen B."/>
        </authorList>
    </citation>
    <scope>NUCLEOTIDE SEQUENCE [LARGE SCALE GENOMIC DNA]</scope>
    <source>
        <strain evidence="1 2">NPDC047833</strain>
    </source>
</reference>
<sequence length="45" mass="4819">MPASHPWLYRQYPAADGDVPMICELFALSVQAATRYTSTGGFAAG</sequence>
<keyword evidence="2" id="KW-1185">Reference proteome</keyword>
<evidence type="ECO:0000313" key="1">
    <source>
        <dbReference type="EMBL" id="MEW2367706.1"/>
    </source>
</evidence>
<name>A0ABV3M7N4_9ACTN</name>
<gene>
    <name evidence="1" type="ORF">AB0887_38020</name>
</gene>
<dbReference type="RefSeq" id="WP_359780325.1">
    <property type="nucleotide sequence ID" value="NZ_JBEYRR010000007.1"/>
</dbReference>